<dbReference type="InterPro" id="IPR011049">
    <property type="entry name" value="Serralysin-like_metalloprot_C"/>
</dbReference>
<accession>A0A073IGJ1</accession>
<dbReference type="OrthoDB" id="7433198at2"/>
<dbReference type="GO" id="GO:0005576">
    <property type="term" value="C:extracellular region"/>
    <property type="evidence" value="ECO:0007669"/>
    <property type="project" value="UniProtKB-SubCell"/>
</dbReference>
<dbReference type="PROSITE" id="PS00330">
    <property type="entry name" value="HEMOLYSIN_CALCIUM"/>
    <property type="match status" value="4"/>
</dbReference>
<dbReference type="EMBL" id="JAMC01000006">
    <property type="protein sequence ID" value="KEJ88596.1"/>
    <property type="molecule type" value="Genomic_DNA"/>
</dbReference>
<dbReference type="Pfam" id="PF00353">
    <property type="entry name" value="HemolysinCabind"/>
    <property type="match status" value="4"/>
</dbReference>
<dbReference type="InterPro" id="IPR001343">
    <property type="entry name" value="Hemolysn_Ca-bd"/>
</dbReference>
<evidence type="ECO:0000256" key="1">
    <source>
        <dbReference type="ARBA" id="ARBA00004613"/>
    </source>
</evidence>
<evidence type="ECO:0000313" key="3">
    <source>
        <dbReference type="EMBL" id="KEJ88596.1"/>
    </source>
</evidence>
<dbReference type="PRINTS" id="PR00313">
    <property type="entry name" value="CABNDNGRPT"/>
</dbReference>
<dbReference type="GO" id="GO:0005509">
    <property type="term" value="F:calcium ion binding"/>
    <property type="evidence" value="ECO:0007669"/>
    <property type="project" value="InterPro"/>
</dbReference>
<organism evidence="3 4">
    <name type="scientific">Sulfitobacter donghicola DSW-25 = KCTC 12864 = JCM 14565</name>
    <dbReference type="NCBI Taxonomy" id="1300350"/>
    <lineage>
        <taxon>Bacteria</taxon>
        <taxon>Pseudomonadati</taxon>
        <taxon>Pseudomonadota</taxon>
        <taxon>Alphaproteobacteria</taxon>
        <taxon>Rhodobacterales</taxon>
        <taxon>Roseobacteraceae</taxon>
        <taxon>Sulfitobacter</taxon>
    </lineage>
</organism>
<dbReference type="STRING" id="1300350.Z948_3280"/>
<protein>
    <recommendedName>
        <fullName evidence="5">Calcium-binding protein</fullName>
    </recommendedName>
</protein>
<name>A0A073IGJ1_9RHOB</name>
<proteinExistence type="predicted"/>
<comment type="subcellular location">
    <subcellularLocation>
        <location evidence="1">Secreted</location>
    </subcellularLocation>
</comment>
<comment type="caution">
    <text evidence="3">The sequence shown here is derived from an EMBL/GenBank/DDBJ whole genome shotgun (WGS) entry which is preliminary data.</text>
</comment>
<dbReference type="InterPro" id="IPR017853">
    <property type="entry name" value="GH"/>
</dbReference>
<evidence type="ECO:0000313" key="4">
    <source>
        <dbReference type="Proteomes" id="UP000027734"/>
    </source>
</evidence>
<gene>
    <name evidence="3" type="ORF">DSW25_15965</name>
</gene>
<dbReference type="Gene3D" id="3.20.20.80">
    <property type="entry name" value="Glycosidases"/>
    <property type="match status" value="1"/>
</dbReference>
<dbReference type="PANTHER" id="PTHR38340:SF1">
    <property type="entry name" value="S-LAYER PROTEIN"/>
    <property type="match status" value="1"/>
</dbReference>
<keyword evidence="2" id="KW-0964">Secreted</keyword>
<dbReference type="InterPro" id="IPR018511">
    <property type="entry name" value="Hemolysin-typ_Ca-bd_CS"/>
</dbReference>
<dbReference type="eggNOG" id="COG2931">
    <property type="taxonomic scope" value="Bacteria"/>
</dbReference>
<keyword evidence="4" id="KW-1185">Reference proteome</keyword>
<dbReference type="InterPro" id="IPR050557">
    <property type="entry name" value="RTX_toxin/Mannuronan_C5-epim"/>
</dbReference>
<dbReference type="PANTHER" id="PTHR38340">
    <property type="entry name" value="S-LAYER PROTEIN"/>
    <property type="match status" value="1"/>
</dbReference>
<dbReference type="RefSeq" id="WP_025060557.1">
    <property type="nucleotide sequence ID" value="NZ_JAMC01000006.1"/>
</dbReference>
<evidence type="ECO:0000256" key="2">
    <source>
        <dbReference type="ARBA" id="ARBA00022525"/>
    </source>
</evidence>
<dbReference type="Proteomes" id="UP000027734">
    <property type="component" value="Unassembled WGS sequence"/>
</dbReference>
<dbReference type="SUPFAM" id="SSF51445">
    <property type="entry name" value="(Trans)glycosidases"/>
    <property type="match status" value="1"/>
</dbReference>
<dbReference type="AlphaFoldDB" id="A0A073IGJ1"/>
<reference evidence="3 4" key="1">
    <citation type="submission" date="2014-01" db="EMBL/GenBank/DDBJ databases">
        <title>Sulfitobacter donghicola JCM 14565 Genome Sequencing.</title>
        <authorList>
            <person name="Lai Q."/>
            <person name="Hong Z."/>
        </authorList>
    </citation>
    <scope>NUCLEOTIDE SEQUENCE [LARGE SCALE GENOMIC DNA]</scope>
    <source>
        <strain evidence="3 4">JCM 14565</strain>
    </source>
</reference>
<sequence>MIEVELLQAIESGQNVTSGHFGGNVIAGKNTDDGIPTEQNSLAHQELDIEVARYPAGEPDLMYKDGMVINGALPDHLINFLMAARASGQSVVLVTPTHEGYHGADILTEFTSLVLGQFSDVIHAFEIGNEYWNHQTETSYGEVANDSVLAISSQLTGQYGDIPIWVQMGDAGGQASEFAKDAPLSEGIGWLWRNIGANNLILDQLTPEARATIDGVVEHYYFREDHQYLGFYNDQNIVMDHEVWQSAFGRNLTLNITEWNIRTTNLDQLGIRAASTLIAQFSFMMDMEVDEAYVWPPMHNTSTDLAGSSNVLLDPETGIVINSVGGATFDLMSSSLVGLQYRPSATTSDSSLLHNYVYSGEDKVVVYVTSRSDETESVSFNLGNFFPGASLISATQIGYDKTSSDGRHYDYVQREFVDSEAVAIDGELYYTNEHDVRATITEHDTSQSTNGGNFTFTLLPYEVIELTYEIPNFERTDGTNGKDIISSEDSKNDLVFSLAGNDNIQAGSGDDSIYAGDGDDYIDAGLGDDLVSGGAGNDIIRGRGNNDIISGGSGNDDIDGGWGDDKLDGGSGSDILNGGWGRDTITLDSSLDIAIGGGDDDLFQLDGLQKYGAGWGGINASNQYQDGTMVFLPVANYNLYSSVIIGGAGYDTIELSASDDAIFLHNGFSSLPSSLNVSEYVSDLPSGLMISGIEEFRAGAGNDFVDLTSDVFHLQGQSIVIHGDYGHDVVWGSAANETIFGGEGNDTLFGGAGNDEISGGTGADVFEFTSTSIDTSLTDFDVREGDELRFYNTENVEFDAGSVALTPGGINISYRNTVSETEHYIFISLVTHSTEFAATLPEILNALEIV</sequence>
<evidence type="ECO:0008006" key="5">
    <source>
        <dbReference type="Google" id="ProtNLM"/>
    </source>
</evidence>
<dbReference type="SUPFAM" id="SSF51120">
    <property type="entry name" value="beta-Roll"/>
    <property type="match status" value="3"/>
</dbReference>
<dbReference type="Gene3D" id="2.150.10.10">
    <property type="entry name" value="Serralysin-like metalloprotease, C-terminal"/>
    <property type="match status" value="2"/>
</dbReference>